<accession>A0AAV5C5H3</accession>
<evidence type="ECO:0000313" key="2">
    <source>
        <dbReference type="EMBL" id="GJM93363.1"/>
    </source>
</evidence>
<comment type="caution">
    <text evidence="2">The sequence shown here is derived from an EMBL/GenBank/DDBJ whole genome shotgun (WGS) entry which is preliminary data.</text>
</comment>
<dbReference type="EMBL" id="BQKI01000004">
    <property type="protein sequence ID" value="GJM93363.1"/>
    <property type="molecule type" value="Genomic_DNA"/>
</dbReference>
<organism evidence="2 3">
    <name type="scientific">Eleusine coracana subsp. coracana</name>
    <dbReference type="NCBI Taxonomy" id="191504"/>
    <lineage>
        <taxon>Eukaryota</taxon>
        <taxon>Viridiplantae</taxon>
        <taxon>Streptophyta</taxon>
        <taxon>Embryophyta</taxon>
        <taxon>Tracheophyta</taxon>
        <taxon>Spermatophyta</taxon>
        <taxon>Magnoliopsida</taxon>
        <taxon>Liliopsida</taxon>
        <taxon>Poales</taxon>
        <taxon>Poaceae</taxon>
        <taxon>PACMAD clade</taxon>
        <taxon>Chloridoideae</taxon>
        <taxon>Cynodonteae</taxon>
        <taxon>Eleusininae</taxon>
        <taxon>Eleusine</taxon>
    </lineage>
</organism>
<evidence type="ECO:0000313" key="3">
    <source>
        <dbReference type="Proteomes" id="UP001054889"/>
    </source>
</evidence>
<dbReference type="AlphaFoldDB" id="A0AAV5C5H3"/>
<gene>
    <name evidence="2" type="primary">ga09912</name>
    <name evidence="2" type="ORF">PR202_ga09912</name>
</gene>
<name>A0AAV5C5H3_ELECO</name>
<reference evidence="2" key="2">
    <citation type="submission" date="2021-12" db="EMBL/GenBank/DDBJ databases">
        <title>Resequencing data analysis of finger millet.</title>
        <authorList>
            <person name="Hatakeyama M."/>
            <person name="Aluri S."/>
            <person name="Balachadran M.T."/>
            <person name="Sivarajan S.R."/>
            <person name="Poveda L."/>
            <person name="Shimizu-Inatsugi R."/>
            <person name="Schlapbach R."/>
            <person name="Sreeman S.M."/>
            <person name="Shimizu K.K."/>
        </authorList>
    </citation>
    <scope>NUCLEOTIDE SEQUENCE</scope>
</reference>
<reference evidence="2" key="1">
    <citation type="journal article" date="2018" name="DNA Res.">
        <title>Multiple hybrid de novo genome assembly of finger millet, an orphan allotetraploid crop.</title>
        <authorList>
            <person name="Hatakeyama M."/>
            <person name="Aluri S."/>
            <person name="Balachadran M.T."/>
            <person name="Sivarajan S.R."/>
            <person name="Patrignani A."/>
            <person name="Gruter S."/>
            <person name="Poveda L."/>
            <person name="Shimizu-Inatsugi R."/>
            <person name="Baeten J."/>
            <person name="Francoijs K.J."/>
            <person name="Nataraja K.N."/>
            <person name="Reddy Y.A.N."/>
            <person name="Phadnis S."/>
            <person name="Ravikumar R.L."/>
            <person name="Schlapbach R."/>
            <person name="Sreeman S.M."/>
            <person name="Shimizu K.K."/>
        </authorList>
    </citation>
    <scope>NUCLEOTIDE SEQUENCE</scope>
</reference>
<protein>
    <submittedName>
        <fullName evidence="2">Uncharacterized protein</fullName>
    </submittedName>
</protein>
<evidence type="ECO:0000256" key="1">
    <source>
        <dbReference type="SAM" id="MobiDB-lite"/>
    </source>
</evidence>
<sequence length="131" mass="13635">MVMTRGDGAPAPAPPSLHLELRLRAGPRPLLPSVDPRPARAPPTSSTHRREELALVRRRHPDADLASPRPPCSSSSAAGAGTSSSPSTSTDASFSPSASTDASFSSLRSVARVGGGNGARARQIWRPPLLR</sequence>
<dbReference type="Proteomes" id="UP001054889">
    <property type="component" value="Unassembled WGS sequence"/>
</dbReference>
<feature type="region of interest" description="Disordered" evidence="1">
    <location>
        <begin position="1"/>
        <end position="131"/>
    </location>
</feature>
<feature type="compositionally biased region" description="Low complexity" evidence="1">
    <location>
        <begin position="73"/>
        <end position="112"/>
    </location>
</feature>
<proteinExistence type="predicted"/>
<keyword evidence="3" id="KW-1185">Reference proteome</keyword>